<comment type="catalytic activity">
    <reaction evidence="8">
        <text>L-seryl-[protein] + ATP = O-phospho-L-seryl-[protein] + ADP + H(+)</text>
        <dbReference type="Rhea" id="RHEA:17989"/>
        <dbReference type="Rhea" id="RHEA-COMP:9863"/>
        <dbReference type="Rhea" id="RHEA-COMP:11604"/>
        <dbReference type="ChEBI" id="CHEBI:15378"/>
        <dbReference type="ChEBI" id="CHEBI:29999"/>
        <dbReference type="ChEBI" id="CHEBI:30616"/>
        <dbReference type="ChEBI" id="CHEBI:83421"/>
        <dbReference type="ChEBI" id="CHEBI:456216"/>
        <dbReference type="EC" id="2.7.12.1"/>
    </reaction>
</comment>
<evidence type="ECO:0000256" key="2">
    <source>
        <dbReference type="ARBA" id="ARBA00013203"/>
    </source>
</evidence>
<dbReference type="GeneID" id="105896678"/>
<dbReference type="InterPro" id="IPR008271">
    <property type="entry name" value="Ser/Thr_kinase_AS"/>
</dbReference>
<dbReference type="PANTHER" id="PTHR24058">
    <property type="entry name" value="DUAL SPECIFICITY PROTEIN KINASE"/>
    <property type="match status" value="1"/>
</dbReference>
<dbReference type="InterPro" id="IPR042521">
    <property type="entry name" value="DYRK"/>
</dbReference>
<evidence type="ECO:0000256" key="5">
    <source>
        <dbReference type="ARBA" id="ARBA00022741"/>
    </source>
</evidence>
<dbReference type="FunFam" id="1.10.510.10:FF:000112">
    <property type="entry name" value="Putative dual specificity tyrosine-phosphorylation-regulated kinase 2"/>
    <property type="match status" value="1"/>
</dbReference>
<evidence type="ECO:0000256" key="8">
    <source>
        <dbReference type="ARBA" id="ARBA00049003"/>
    </source>
</evidence>
<organism evidence="14 15">
    <name type="scientific">Clupea harengus</name>
    <name type="common">Atlantic herring</name>
    <dbReference type="NCBI Taxonomy" id="7950"/>
    <lineage>
        <taxon>Eukaryota</taxon>
        <taxon>Metazoa</taxon>
        <taxon>Chordata</taxon>
        <taxon>Craniata</taxon>
        <taxon>Vertebrata</taxon>
        <taxon>Euteleostomi</taxon>
        <taxon>Actinopterygii</taxon>
        <taxon>Neopterygii</taxon>
        <taxon>Teleostei</taxon>
        <taxon>Clupei</taxon>
        <taxon>Clupeiformes</taxon>
        <taxon>Clupeoidei</taxon>
        <taxon>Clupeidae</taxon>
        <taxon>Clupea</taxon>
    </lineage>
</organism>
<dbReference type="FunFam" id="3.30.200.20:FF:000087">
    <property type="entry name" value="Dual specificity tyrosine-phosphorylation-regulated kinase 1A"/>
    <property type="match status" value="1"/>
</dbReference>
<dbReference type="Gene3D" id="3.30.10.30">
    <property type="entry name" value="DYRK"/>
    <property type="match status" value="1"/>
</dbReference>
<feature type="compositionally biased region" description="Basic and acidic residues" evidence="12">
    <location>
        <begin position="743"/>
        <end position="753"/>
    </location>
</feature>
<keyword evidence="14" id="KW-1185">Reference proteome</keyword>
<dbReference type="PROSITE" id="PS50011">
    <property type="entry name" value="PROTEIN_KINASE_DOM"/>
    <property type="match status" value="1"/>
</dbReference>
<dbReference type="AlphaFoldDB" id="A0A6P8GN51"/>
<dbReference type="Gene3D" id="1.10.510.10">
    <property type="entry name" value="Transferase(Phosphotransferase) domain 1"/>
    <property type="match status" value="1"/>
</dbReference>
<evidence type="ECO:0000256" key="1">
    <source>
        <dbReference type="ARBA" id="ARBA00008867"/>
    </source>
</evidence>
<dbReference type="InterPro" id="IPR000719">
    <property type="entry name" value="Prot_kinase_dom"/>
</dbReference>
<comment type="catalytic activity">
    <reaction evidence="9">
        <text>L-threonyl-[protein] + ATP = O-phospho-L-threonyl-[protein] + ADP + H(+)</text>
        <dbReference type="Rhea" id="RHEA:46608"/>
        <dbReference type="Rhea" id="RHEA-COMP:11060"/>
        <dbReference type="Rhea" id="RHEA-COMP:11605"/>
        <dbReference type="ChEBI" id="CHEBI:15378"/>
        <dbReference type="ChEBI" id="CHEBI:30013"/>
        <dbReference type="ChEBI" id="CHEBI:30616"/>
        <dbReference type="ChEBI" id="CHEBI:61977"/>
        <dbReference type="ChEBI" id="CHEBI:456216"/>
        <dbReference type="EC" id="2.7.12.1"/>
    </reaction>
</comment>
<proteinExistence type="inferred from homology"/>
<dbReference type="OrthoDB" id="9332038at2759"/>
<dbReference type="PANTHER" id="PTHR24058:SF22">
    <property type="entry name" value="DUAL SPECIFICITY TYROSINE-PHOSPHORYLATION-REGULATED KINASE 4"/>
    <property type="match status" value="1"/>
</dbReference>
<feature type="compositionally biased region" description="Polar residues" evidence="12">
    <location>
        <begin position="686"/>
        <end position="712"/>
    </location>
</feature>
<evidence type="ECO:0000313" key="15">
    <source>
        <dbReference type="RefSeq" id="XP_031439076.1"/>
    </source>
</evidence>
<dbReference type="GO" id="GO:0005634">
    <property type="term" value="C:nucleus"/>
    <property type="evidence" value="ECO:0007669"/>
    <property type="project" value="TreeGrafter"/>
</dbReference>
<feature type="compositionally biased region" description="Polar residues" evidence="12">
    <location>
        <begin position="620"/>
        <end position="646"/>
    </location>
</feature>
<dbReference type="InterPro" id="IPR017441">
    <property type="entry name" value="Protein_kinase_ATP_BS"/>
</dbReference>
<protein>
    <recommendedName>
        <fullName evidence="2">dual-specificity kinase</fullName>
        <ecNumber evidence="2">2.7.12.1</ecNumber>
    </recommendedName>
</protein>
<evidence type="ECO:0000256" key="4">
    <source>
        <dbReference type="ARBA" id="ARBA00022679"/>
    </source>
</evidence>
<feature type="region of interest" description="Disordered" evidence="12">
    <location>
        <begin position="433"/>
        <end position="459"/>
    </location>
</feature>
<dbReference type="InterPro" id="IPR050494">
    <property type="entry name" value="Ser_Thr_dual-spec_kinase"/>
</dbReference>
<dbReference type="PROSITE" id="PS00107">
    <property type="entry name" value="PROTEIN_KINASE_ATP"/>
    <property type="match status" value="1"/>
</dbReference>
<evidence type="ECO:0000256" key="9">
    <source>
        <dbReference type="ARBA" id="ARBA00049308"/>
    </source>
</evidence>
<dbReference type="GO" id="GO:0005737">
    <property type="term" value="C:cytoplasm"/>
    <property type="evidence" value="ECO:0007669"/>
    <property type="project" value="TreeGrafter"/>
</dbReference>
<evidence type="ECO:0000256" key="6">
    <source>
        <dbReference type="ARBA" id="ARBA00022777"/>
    </source>
</evidence>
<comment type="catalytic activity">
    <reaction evidence="10">
        <text>L-tyrosyl-[protein] + ATP = O-phospho-L-tyrosyl-[protein] + ADP + H(+)</text>
        <dbReference type="Rhea" id="RHEA:10596"/>
        <dbReference type="Rhea" id="RHEA-COMP:10136"/>
        <dbReference type="Rhea" id="RHEA-COMP:20101"/>
        <dbReference type="ChEBI" id="CHEBI:15378"/>
        <dbReference type="ChEBI" id="CHEBI:30616"/>
        <dbReference type="ChEBI" id="CHEBI:46858"/>
        <dbReference type="ChEBI" id="CHEBI:61978"/>
        <dbReference type="ChEBI" id="CHEBI:456216"/>
        <dbReference type="EC" id="2.7.12.1"/>
    </reaction>
</comment>
<accession>A0A6P8GN51</accession>
<feature type="domain" description="Protein kinase" evidence="13">
    <location>
        <begin position="201"/>
        <end position="497"/>
    </location>
</feature>
<reference evidence="15" key="1">
    <citation type="submission" date="2025-08" db="UniProtKB">
        <authorList>
            <consortium name="RefSeq"/>
        </authorList>
    </citation>
    <scope>IDENTIFICATION</scope>
</reference>
<feature type="binding site" evidence="11">
    <location>
        <position position="230"/>
    </location>
    <ligand>
        <name>ATP</name>
        <dbReference type="ChEBI" id="CHEBI:30616"/>
    </ligand>
</feature>
<dbReference type="SUPFAM" id="SSF56112">
    <property type="entry name" value="Protein kinase-like (PK-like)"/>
    <property type="match status" value="1"/>
</dbReference>
<dbReference type="SMART" id="SM00220">
    <property type="entry name" value="S_TKc"/>
    <property type="match status" value="1"/>
</dbReference>
<evidence type="ECO:0000256" key="7">
    <source>
        <dbReference type="ARBA" id="ARBA00022840"/>
    </source>
</evidence>
<dbReference type="GO" id="GO:0004674">
    <property type="term" value="F:protein serine/threonine kinase activity"/>
    <property type="evidence" value="ECO:0007669"/>
    <property type="project" value="UniProtKB-KW"/>
</dbReference>
<feature type="region of interest" description="Disordered" evidence="12">
    <location>
        <begin position="1"/>
        <end position="59"/>
    </location>
</feature>
<dbReference type="GO" id="GO:0005856">
    <property type="term" value="C:cytoskeleton"/>
    <property type="evidence" value="ECO:0007669"/>
    <property type="project" value="TreeGrafter"/>
</dbReference>
<name>A0A6P8GN51_CLUHA</name>
<feature type="region of interest" description="Disordered" evidence="12">
    <location>
        <begin position="522"/>
        <end position="765"/>
    </location>
</feature>
<feature type="compositionally biased region" description="Polar residues" evidence="12">
    <location>
        <begin position="537"/>
        <end position="549"/>
    </location>
</feature>
<keyword evidence="4" id="KW-0808">Transferase</keyword>
<dbReference type="GO" id="GO:0004712">
    <property type="term" value="F:protein serine/threonine/tyrosine kinase activity"/>
    <property type="evidence" value="ECO:0007669"/>
    <property type="project" value="UniProtKB-EC"/>
</dbReference>
<evidence type="ECO:0000259" key="13">
    <source>
        <dbReference type="PROSITE" id="PS50011"/>
    </source>
</evidence>
<keyword evidence="5 11" id="KW-0547">Nucleotide-binding</keyword>
<dbReference type="KEGG" id="char:105896678"/>
<dbReference type="Gene3D" id="3.30.200.20">
    <property type="entry name" value="Phosphorylase Kinase, domain 1"/>
    <property type="match status" value="1"/>
</dbReference>
<sequence>MFPDIIQPNDCPPDPKPPDGTSVTGLRMPSGIRLGSAARQKSGKRLGSGRPYQQHLLGPLPQLESKPLISRSQLKTGCYVDLLPHIPANVQKNSTDDRPRTANIRSTVENLPECVNNPFGSGRTYERARTLPLTPKEALKMYRDKLTPFEQEEISNFLEIWYLGLDARKIEAVEGAPQNHGFDDENGTYIKVMHDHIQYRYEVLEVIGKGSFGQVLKCLDHKTKELVALKILRNKKRFHHQSQVELSILELLNKKDRSNRYNIIHMKEHFMFRDHLCITFDLQGKNLFEVIKKNRYQGFSQTTVRRFTHSILKCLQMLHRERIIHCDLKPENIVLTQKGSHNIKVIDFGSSCLDHQRVYTYIQSRFYRSPEVILGSSYGLEIDMWSLGCIIAELYTGLPLFPGENERDQIACIMEVLGVPPAELLKTASRRKKYFDSRGNPKPFTNSKGKCRKPDSKDLSSVLRSSDPLFLDFLKGCLAWDPKKRMTPDDAMQHDWIQDAIIRCVTRTRPSRKMTEVHSAYRSEALLQKSPDKHQDNTSIKENTHSTGKTIKVLPSPPKVSEVSPKHLAEMSAKQAAGRSSKLAPGRSPKQGVTKSPKHGTETSPKQGVTRSPKEGVTKSPKQATETSLKQGVTKSPKQATETSPKQAAEMSPKYGTEKAPNQVAETSLKYGTAKSPKQAAERSNKQVANKSPSQGSAKKFPSQGSAKSPKQGSEKAERQSPGRGKLSSPERHSPSGASVGKDAVEATNKDPRSGGSRCEVAKLKPAQIMISPPVDTRTLTLRLHLDQSQVWDRLN</sequence>
<keyword evidence="7 11" id="KW-0067">ATP-binding</keyword>
<gene>
    <name evidence="15" type="primary">LOC105896678</name>
</gene>
<evidence type="ECO:0000313" key="14">
    <source>
        <dbReference type="Proteomes" id="UP000515152"/>
    </source>
</evidence>
<dbReference type="EC" id="2.7.12.1" evidence="2"/>
<dbReference type="RefSeq" id="XP_031439076.1">
    <property type="nucleotide sequence ID" value="XM_031583216.2"/>
</dbReference>
<keyword evidence="3" id="KW-0723">Serine/threonine-protein kinase</keyword>
<evidence type="ECO:0000256" key="3">
    <source>
        <dbReference type="ARBA" id="ARBA00022527"/>
    </source>
</evidence>
<evidence type="ECO:0000256" key="11">
    <source>
        <dbReference type="PROSITE-ProRule" id="PRU10141"/>
    </source>
</evidence>
<keyword evidence="6" id="KW-0418">Kinase</keyword>
<dbReference type="Pfam" id="PF00069">
    <property type="entry name" value="Pkinase"/>
    <property type="match status" value="1"/>
</dbReference>
<dbReference type="GO" id="GO:0005524">
    <property type="term" value="F:ATP binding"/>
    <property type="evidence" value="ECO:0007669"/>
    <property type="project" value="UniProtKB-UniRule"/>
</dbReference>
<dbReference type="InterPro" id="IPR011009">
    <property type="entry name" value="Kinase-like_dom_sf"/>
</dbReference>
<evidence type="ECO:0000256" key="12">
    <source>
        <dbReference type="SAM" id="MobiDB-lite"/>
    </source>
</evidence>
<evidence type="ECO:0000256" key="10">
    <source>
        <dbReference type="ARBA" id="ARBA00051680"/>
    </source>
</evidence>
<comment type="similarity">
    <text evidence="1">Belongs to the protein kinase superfamily. CMGC Ser/Thr protein kinase family. MNB/DYRK subfamily.</text>
</comment>
<dbReference type="PROSITE" id="PS00108">
    <property type="entry name" value="PROTEIN_KINASE_ST"/>
    <property type="match status" value="1"/>
</dbReference>
<dbReference type="Proteomes" id="UP000515152">
    <property type="component" value="Chromosome 16"/>
</dbReference>